<dbReference type="Gene3D" id="3.30.1330.80">
    <property type="entry name" value="Hypothetical protein, similar to alpha- acetolactate decarboxylase, domain 2"/>
    <property type="match status" value="1"/>
</dbReference>
<name>A0ABV7U8S9_9RHOB</name>
<reference evidence="3" key="1">
    <citation type="journal article" date="2019" name="Int. J. Syst. Evol. Microbiol.">
        <title>The Global Catalogue of Microorganisms (GCM) 10K type strain sequencing project: providing services to taxonomists for standard genome sequencing and annotation.</title>
        <authorList>
            <consortium name="The Broad Institute Genomics Platform"/>
            <consortium name="The Broad Institute Genome Sequencing Center for Infectious Disease"/>
            <person name="Wu L."/>
            <person name="Ma J."/>
        </authorList>
    </citation>
    <scope>NUCLEOTIDE SEQUENCE [LARGE SCALE GENOMIC DNA]</scope>
    <source>
        <strain evidence="3">KCTC 42473</strain>
    </source>
</reference>
<dbReference type="RefSeq" id="WP_377763830.1">
    <property type="nucleotide sequence ID" value="NZ_JBHRXY010000032.1"/>
</dbReference>
<dbReference type="PANTHER" id="PTHR34988">
    <property type="entry name" value="PROTEIN, PUTATIVE-RELATED"/>
    <property type="match status" value="1"/>
</dbReference>
<comment type="caution">
    <text evidence="2">The sequence shown here is derived from an EMBL/GenBank/DDBJ whole genome shotgun (WGS) entry which is preliminary data.</text>
</comment>
<keyword evidence="2" id="KW-0238">DNA-binding</keyword>
<dbReference type="Proteomes" id="UP001595539">
    <property type="component" value="Unassembled WGS sequence"/>
</dbReference>
<dbReference type="PROSITE" id="PS51742">
    <property type="entry name" value="PPC"/>
    <property type="match status" value="1"/>
</dbReference>
<accession>A0ABV7U8S9</accession>
<dbReference type="EMBL" id="JBHRXY010000032">
    <property type="protein sequence ID" value="MFC3631519.1"/>
    <property type="molecule type" value="Genomic_DNA"/>
</dbReference>
<organism evidence="2 3">
    <name type="scientific">Paracoccus angustae</name>
    <dbReference type="NCBI Taxonomy" id="1671480"/>
    <lineage>
        <taxon>Bacteria</taxon>
        <taxon>Pseudomonadati</taxon>
        <taxon>Pseudomonadota</taxon>
        <taxon>Alphaproteobacteria</taxon>
        <taxon>Rhodobacterales</taxon>
        <taxon>Paracoccaceae</taxon>
        <taxon>Paracoccus</taxon>
    </lineage>
</organism>
<proteinExistence type="predicted"/>
<keyword evidence="3" id="KW-1185">Reference proteome</keyword>
<dbReference type="PANTHER" id="PTHR34988:SF1">
    <property type="entry name" value="DNA-BINDING PROTEIN"/>
    <property type="match status" value="1"/>
</dbReference>
<evidence type="ECO:0000313" key="3">
    <source>
        <dbReference type="Proteomes" id="UP001595539"/>
    </source>
</evidence>
<evidence type="ECO:0000313" key="2">
    <source>
        <dbReference type="EMBL" id="MFC3631519.1"/>
    </source>
</evidence>
<dbReference type="InterPro" id="IPR005175">
    <property type="entry name" value="PPC_dom"/>
</dbReference>
<dbReference type="Pfam" id="PF03479">
    <property type="entry name" value="PCC"/>
    <property type="match status" value="1"/>
</dbReference>
<sequence>MHGLLSSTGVFHAFRLGPGDNLTEGLRRVFDGSGARAMAVVTGVGSLTDVVIRHAGRPSGTAYSGRFEITSLTGTLDPRRQHLHLTIADGEGRAFGGHLLPQGSAVFTTAEIVVLALPGLIFDRQPCPLSGHDELVVTGRAMP</sequence>
<evidence type="ECO:0000259" key="1">
    <source>
        <dbReference type="PROSITE" id="PS51742"/>
    </source>
</evidence>
<dbReference type="GO" id="GO:0003677">
    <property type="term" value="F:DNA binding"/>
    <property type="evidence" value="ECO:0007669"/>
    <property type="project" value="UniProtKB-KW"/>
</dbReference>
<dbReference type="CDD" id="cd11378">
    <property type="entry name" value="DUF296"/>
    <property type="match status" value="1"/>
</dbReference>
<protein>
    <submittedName>
        <fullName evidence="2">PPC domain-containing DNA-binding protein</fullName>
    </submittedName>
</protein>
<feature type="domain" description="PPC" evidence="1">
    <location>
        <begin position="6"/>
        <end position="138"/>
    </location>
</feature>
<gene>
    <name evidence="2" type="ORF">ACFOM8_18980</name>
</gene>
<dbReference type="SUPFAM" id="SSF117856">
    <property type="entry name" value="AF0104/ALDC/Ptd012-like"/>
    <property type="match status" value="1"/>
</dbReference>